<dbReference type="CDD" id="cd00229">
    <property type="entry name" value="SGNH_hydrolase"/>
    <property type="match status" value="2"/>
</dbReference>
<dbReference type="EMBL" id="MQWA01000001">
    <property type="protein sequence ID" value="PQJ27357.1"/>
    <property type="molecule type" value="Genomic_DNA"/>
</dbReference>
<evidence type="ECO:0000259" key="1">
    <source>
        <dbReference type="Pfam" id="PF13472"/>
    </source>
</evidence>
<dbReference type="InterPro" id="IPR051532">
    <property type="entry name" value="Ester_Hydrolysis_Enzymes"/>
</dbReference>
<evidence type="ECO:0000313" key="3">
    <source>
        <dbReference type="Proteomes" id="UP000239907"/>
    </source>
</evidence>
<dbReference type="RefSeq" id="WP_165788581.1">
    <property type="nucleotide sequence ID" value="NZ_MQWA01000001.1"/>
</dbReference>
<dbReference type="Gene3D" id="3.40.50.1110">
    <property type="entry name" value="SGNH hydrolase"/>
    <property type="match status" value="2"/>
</dbReference>
<dbReference type="InterPro" id="IPR013830">
    <property type="entry name" value="SGNH_hydro"/>
</dbReference>
<proteinExistence type="predicted"/>
<dbReference type="Proteomes" id="UP000239907">
    <property type="component" value="Unassembled WGS sequence"/>
</dbReference>
<dbReference type="Pfam" id="PF13472">
    <property type="entry name" value="Lipase_GDSL_2"/>
    <property type="match status" value="1"/>
</dbReference>
<keyword evidence="3" id="KW-1185">Reference proteome</keyword>
<organism evidence="2 3">
    <name type="scientific">Rubritalea profundi</name>
    <dbReference type="NCBI Taxonomy" id="1658618"/>
    <lineage>
        <taxon>Bacteria</taxon>
        <taxon>Pseudomonadati</taxon>
        <taxon>Verrucomicrobiota</taxon>
        <taxon>Verrucomicrobiia</taxon>
        <taxon>Verrucomicrobiales</taxon>
        <taxon>Rubritaleaceae</taxon>
        <taxon>Rubritalea</taxon>
    </lineage>
</organism>
<dbReference type="SUPFAM" id="SSF52266">
    <property type="entry name" value="SGNH hydrolase"/>
    <property type="match status" value="2"/>
</dbReference>
<comment type="caution">
    <text evidence="2">The sequence shown here is derived from an EMBL/GenBank/DDBJ whole genome shotgun (WGS) entry which is preliminary data.</text>
</comment>
<feature type="non-terminal residue" evidence="2">
    <location>
        <position position="1"/>
    </location>
</feature>
<dbReference type="GO" id="GO:0004622">
    <property type="term" value="F:phosphatidylcholine lysophospholipase activity"/>
    <property type="evidence" value="ECO:0007669"/>
    <property type="project" value="TreeGrafter"/>
</dbReference>
<evidence type="ECO:0000313" key="2">
    <source>
        <dbReference type="EMBL" id="PQJ27357.1"/>
    </source>
</evidence>
<protein>
    <recommendedName>
        <fullName evidence="1">SGNH hydrolase-type esterase domain-containing protein</fullName>
    </recommendedName>
</protein>
<dbReference type="PANTHER" id="PTHR30383">
    <property type="entry name" value="THIOESTERASE 1/PROTEASE 1/LYSOPHOSPHOLIPASE L1"/>
    <property type="match status" value="1"/>
</dbReference>
<feature type="domain" description="SGNH hydrolase-type esterase" evidence="1">
    <location>
        <begin position="6"/>
        <end position="176"/>
    </location>
</feature>
<dbReference type="PANTHER" id="PTHR30383:SF5">
    <property type="entry name" value="SGNH HYDROLASE-TYPE ESTERASE DOMAIN-CONTAINING PROTEIN"/>
    <property type="match status" value="1"/>
</dbReference>
<reference evidence="2 3" key="1">
    <citation type="submission" date="2016-12" db="EMBL/GenBank/DDBJ databases">
        <title>Study of bacterial adaptation to deep sea.</title>
        <authorList>
            <person name="Song J."/>
            <person name="Yoshizawa S."/>
            <person name="Kogure K."/>
        </authorList>
    </citation>
    <scope>NUCLEOTIDE SEQUENCE [LARGE SCALE GENOMIC DNA]</scope>
    <source>
        <strain evidence="2 3">SAORIC-165</strain>
    </source>
</reference>
<accession>A0A2S7TYM4</accession>
<gene>
    <name evidence="2" type="ORF">BSZ32_01830</name>
</gene>
<dbReference type="InterPro" id="IPR036514">
    <property type="entry name" value="SGNH_hydro_sf"/>
</dbReference>
<name>A0A2S7TYM4_9BACT</name>
<dbReference type="AlphaFoldDB" id="A0A2S7TYM4"/>
<sequence length="398" mass="44514">IKCHCTQGYNASGFKRSKAPRNQAPYVGLVSKALELRFKTPVTAKNLAVAGKTASWGLKMAGKVKQENPDLVILAFGMNDRVSPEQFQITIRQMVEVVQKDSPDADIVLVSPMIDNPNARKNGRVLKLRDALHQIDLPNVVHADVTTPWRKLLERKHFSDLSGNNINHPNDFGHRLYAQVIGTLFESQSNGQVSVMEPDRALPKVLIMGDSISIGYTPQVKNLLQGKAEVIHHKGNAGPTIRGLTGIDQWLGDSQWDLIHFNFGLWDMYGWEYVKEDRSPAIYEKRLESLVLRLKKTGAKLIWATTTPACPEPEVTMKRRFSSDVVIAPALEQQYLDAALRVMVKHKIQVNDLHALVKPELKKHAIAPNNVHFTPDGRNKLAKQVAETIEVEIGKTVK</sequence>